<dbReference type="STRING" id="13035.Dacsa_3128"/>
<proteinExistence type="predicted"/>
<gene>
    <name evidence="1" type="ORF">Dacsa_3128</name>
</gene>
<dbReference type="Proteomes" id="UP000010482">
    <property type="component" value="Chromosome"/>
</dbReference>
<evidence type="ECO:0000313" key="1">
    <source>
        <dbReference type="EMBL" id="AFZ51656.1"/>
    </source>
</evidence>
<name>K9YXJ9_DACS8</name>
<dbReference type="EMBL" id="CP003944">
    <property type="protein sequence ID" value="AFZ51656.1"/>
    <property type="molecule type" value="Genomic_DNA"/>
</dbReference>
<organism evidence="1 2">
    <name type="scientific">Dactylococcopsis salina (strain PCC 8305)</name>
    <name type="common">Myxobactron salinum</name>
    <dbReference type="NCBI Taxonomy" id="13035"/>
    <lineage>
        <taxon>Bacteria</taxon>
        <taxon>Bacillati</taxon>
        <taxon>Cyanobacteriota</taxon>
        <taxon>Cyanophyceae</taxon>
        <taxon>Nodosilineales</taxon>
        <taxon>Cymatolegaceae</taxon>
        <taxon>Dactylococcopsis</taxon>
    </lineage>
</organism>
<dbReference type="AlphaFoldDB" id="K9YXJ9"/>
<evidence type="ECO:0000313" key="2">
    <source>
        <dbReference type="Proteomes" id="UP000010482"/>
    </source>
</evidence>
<keyword evidence="2" id="KW-1185">Reference proteome</keyword>
<sequence>MLKTLKPEQAIVVKLSSDVSVRTTIPESHYPALRSGFEGYPPNPRWNVSKFRAWKTGQQWRNDLKEGKMKVRRDRMLVFAKS</sequence>
<dbReference type="KEGG" id="dsl:Dacsa_3128"/>
<reference evidence="1" key="1">
    <citation type="submission" date="2012-04" db="EMBL/GenBank/DDBJ databases">
        <title>Finished genome of Dactylococcopsis salina PCC 8305.</title>
        <authorList>
            <consortium name="US DOE Joint Genome Institute"/>
            <person name="Gugger M."/>
            <person name="Coursin T."/>
            <person name="Rippka R."/>
            <person name="Tandeau De Marsac N."/>
            <person name="Huntemann M."/>
            <person name="Wei C.-L."/>
            <person name="Han J."/>
            <person name="Detter J.C."/>
            <person name="Han C."/>
            <person name="Tapia R."/>
            <person name="Daligault H."/>
            <person name="Chen A."/>
            <person name="Krypides N."/>
            <person name="Mavromatis K."/>
            <person name="Markowitz V."/>
            <person name="Szeto E."/>
            <person name="Ivanova N."/>
            <person name="Ovchinnikova G."/>
            <person name="Pagani I."/>
            <person name="Pati A."/>
            <person name="Goodwin L."/>
            <person name="Peters L."/>
            <person name="Pitluck S."/>
            <person name="Woyke T."/>
            <person name="Kerfeld C."/>
        </authorList>
    </citation>
    <scope>NUCLEOTIDE SEQUENCE [LARGE SCALE GENOMIC DNA]</scope>
    <source>
        <strain evidence="1">PCC 8305</strain>
    </source>
</reference>
<dbReference type="eggNOG" id="ENOG5032Z76">
    <property type="taxonomic scope" value="Bacteria"/>
</dbReference>
<dbReference type="OrthoDB" id="425721at2"/>
<accession>K9YXJ9</accession>
<dbReference type="RefSeq" id="WP_015230634.1">
    <property type="nucleotide sequence ID" value="NC_019780.1"/>
</dbReference>
<dbReference type="HOGENOM" id="CLU_168131_1_0_3"/>
<protein>
    <submittedName>
        <fullName evidence="1">Uncharacterized protein</fullName>
    </submittedName>
</protein>